<dbReference type="Pfam" id="PF00535">
    <property type="entry name" value="Glycos_transf_2"/>
    <property type="match status" value="1"/>
</dbReference>
<dbReference type="EMBL" id="DXBP01000002">
    <property type="protein sequence ID" value="HIZ40966.1"/>
    <property type="molecule type" value="Genomic_DNA"/>
</dbReference>
<proteinExistence type="predicted"/>
<comment type="caution">
    <text evidence="2">The sequence shown here is derived from an EMBL/GenBank/DDBJ whole genome shotgun (WGS) entry which is preliminary data.</text>
</comment>
<accession>A0A9D2EP98</accession>
<sequence length="337" mass="38678">MAIRISIIIPIYNAASTLQTAVESILAQEFEEMELLLVDDGSTDDTPSICHQLSRLDTRIRVISQKNAGICAARNRGLSVARGDYITFCDDDDTFLPGALQRLYETAEREQADIVRGNYQLYREGPDGEFREQKHEPGMICRMWQEGYAAFLQNSGPQFVWNALYRRQILEGVRFDERCRYGLEDFIFNMTLYAKTDRAVYLPDNVYRHYEGAQSTSVCQTTQALRARIGALGPWMEAEHSAIQSRCPESERGKVWALRRAEAITFLMHQLRDANAPAALRRYAWRTLRKILSGYSAHALDFWQGTGQNKKKTAALLLYQLRMQGLYDLFTSKQCRK</sequence>
<dbReference type="SUPFAM" id="SSF53448">
    <property type="entry name" value="Nucleotide-diphospho-sugar transferases"/>
    <property type="match status" value="1"/>
</dbReference>
<dbReference type="Proteomes" id="UP000824048">
    <property type="component" value="Unassembled WGS sequence"/>
</dbReference>
<dbReference type="PANTHER" id="PTHR43685:SF2">
    <property type="entry name" value="GLYCOSYLTRANSFERASE 2-LIKE DOMAIN-CONTAINING PROTEIN"/>
    <property type="match status" value="1"/>
</dbReference>
<feature type="domain" description="Glycosyltransferase 2-like" evidence="1">
    <location>
        <begin position="6"/>
        <end position="171"/>
    </location>
</feature>
<dbReference type="Gene3D" id="3.90.550.10">
    <property type="entry name" value="Spore Coat Polysaccharide Biosynthesis Protein SpsA, Chain A"/>
    <property type="match status" value="1"/>
</dbReference>
<gene>
    <name evidence="2" type="ORF">H9811_00220</name>
</gene>
<organism evidence="2 3">
    <name type="scientific">Candidatus Gemmiger excrementigallinarum</name>
    <dbReference type="NCBI Taxonomy" id="2838609"/>
    <lineage>
        <taxon>Bacteria</taxon>
        <taxon>Bacillati</taxon>
        <taxon>Bacillota</taxon>
        <taxon>Clostridia</taxon>
        <taxon>Eubacteriales</taxon>
        <taxon>Gemmiger</taxon>
    </lineage>
</organism>
<dbReference type="InterPro" id="IPR029044">
    <property type="entry name" value="Nucleotide-diphossugar_trans"/>
</dbReference>
<dbReference type="InterPro" id="IPR001173">
    <property type="entry name" value="Glyco_trans_2-like"/>
</dbReference>
<reference evidence="2" key="2">
    <citation type="submission" date="2021-04" db="EMBL/GenBank/DDBJ databases">
        <authorList>
            <person name="Gilroy R."/>
        </authorList>
    </citation>
    <scope>NUCLEOTIDE SEQUENCE</scope>
    <source>
        <strain evidence="2">ChiSxjej1B13-11774</strain>
    </source>
</reference>
<protein>
    <submittedName>
        <fullName evidence="2">Glycosyltransferase</fullName>
    </submittedName>
</protein>
<dbReference type="InterPro" id="IPR050834">
    <property type="entry name" value="Glycosyltransf_2"/>
</dbReference>
<dbReference type="AlphaFoldDB" id="A0A9D2EP98"/>
<reference evidence="2" key="1">
    <citation type="journal article" date="2021" name="PeerJ">
        <title>Extensive microbial diversity within the chicken gut microbiome revealed by metagenomics and culture.</title>
        <authorList>
            <person name="Gilroy R."/>
            <person name="Ravi A."/>
            <person name="Getino M."/>
            <person name="Pursley I."/>
            <person name="Horton D.L."/>
            <person name="Alikhan N.F."/>
            <person name="Baker D."/>
            <person name="Gharbi K."/>
            <person name="Hall N."/>
            <person name="Watson M."/>
            <person name="Adriaenssens E.M."/>
            <person name="Foster-Nyarko E."/>
            <person name="Jarju S."/>
            <person name="Secka A."/>
            <person name="Antonio M."/>
            <person name="Oren A."/>
            <person name="Chaudhuri R.R."/>
            <person name="La Ragione R."/>
            <person name="Hildebrand F."/>
            <person name="Pallen M.J."/>
        </authorList>
    </citation>
    <scope>NUCLEOTIDE SEQUENCE</scope>
    <source>
        <strain evidence="2">ChiSxjej1B13-11774</strain>
    </source>
</reference>
<evidence type="ECO:0000313" key="3">
    <source>
        <dbReference type="Proteomes" id="UP000824048"/>
    </source>
</evidence>
<dbReference type="CDD" id="cd00761">
    <property type="entry name" value="Glyco_tranf_GTA_type"/>
    <property type="match status" value="1"/>
</dbReference>
<evidence type="ECO:0000259" key="1">
    <source>
        <dbReference type="Pfam" id="PF00535"/>
    </source>
</evidence>
<dbReference type="PANTHER" id="PTHR43685">
    <property type="entry name" value="GLYCOSYLTRANSFERASE"/>
    <property type="match status" value="1"/>
</dbReference>
<name>A0A9D2EP98_9FIRM</name>
<evidence type="ECO:0000313" key="2">
    <source>
        <dbReference type="EMBL" id="HIZ40966.1"/>
    </source>
</evidence>